<dbReference type="Pfam" id="PF13966">
    <property type="entry name" value="zf-RVT"/>
    <property type="match status" value="1"/>
</dbReference>
<dbReference type="Proteomes" id="UP000215914">
    <property type="component" value="Unassembled WGS sequence"/>
</dbReference>
<dbReference type="Pfam" id="PF00078">
    <property type="entry name" value="RVT_1"/>
    <property type="match status" value="1"/>
</dbReference>
<evidence type="ECO:0000313" key="2">
    <source>
        <dbReference type="EMBL" id="KAF5763499.1"/>
    </source>
</evidence>
<organism evidence="2 3">
    <name type="scientific">Helianthus annuus</name>
    <name type="common">Common sunflower</name>
    <dbReference type="NCBI Taxonomy" id="4232"/>
    <lineage>
        <taxon>Eukaryota</taxon>
        <taxon>Viridiplantae</taxon>
        <taxon>Streptophyta</taxon>
        <taxon>Embryophyta</taxon>
        <taxon>Tracheophyta</taxon>
        <taxon>Spermatophyta</taxon>
        <taxon>Magnoliopsida</taxon>
        <taxon>eudicotyledons</taxon>
        <taxon>Gunneridae</taxon>
        <taxon>Pentapetalae</taxon>
        <taxon>asterids</taxon>
        <taxon>campanulids</taxon>
        <taxon>Asterales</taxon>
        <taxon>Asteraceae</taxon>
        <taxon>Asteroideae</taxon>
        <taxon>Heliantheae alliance</taxon>
        <taxon>Heliantheae</taxon>
        <taxon>Helianthus</taxon>
    </lineage>
</organism>
<dbReference type="InterPro" id="IPR000477">
    <property type="entry name" value="RT_dom"/>
</dbReference>
<name>A0A9K3DXW3_HELAN</name>
<keyword evidence="2" id="KW-0695">RNA-directed DNA polymerase</keyword>
<accession>A0A9K3DXW3</accession>
<dbReference type="Gene3D" id="3.60.10.10">
    <property type="entry name" value="Endonuclease/exonuclease/phosphatase"/>
    <property type="match status" value="1"/>
</dbReference>
<keyword evidence="2" id="KW-0808">Transferase</keyword>
<protein>
    <submittedName>
        <fullName evidence="2">RNA-directed DNA polymerase</fullName>
        <ecNumber evidence="2">2.7.7.49</ecNumber>
    </submittedName>
</protein>
<feature type="domain" description="Reverse transcriptase" evidence="1">
    <location>
        <begin position="403"/>
        <end position="669"/>
    </location>
</feature>
<keyword evidence="3" id="KW-1185">Reference proteome</keyword>
<dbReference type="CDD" id="cd01650">
    <property type="entry name" value="RT_nLTR_like"/>
    <property type="match status" value="1"/>
</dbReference>
<dbReference type="PANTHER" id="PTHR33116:SF78">
    <property type="entry name" value="OS12G0587133 PROTEIN"/>
    <property type="match status" value="1"/>
</dbReference>
<dbReference type="Gramene" id="mRNA:HanXRQr2_Chr15g0680911">
    <property type="protein sequence ID" value="CDS:HanXRQr2_Chr15g0680911.1"/>
    <property type="gene ID" value="HanXRQr2_Chr15g0680911"/>
</dbReference>
<reference evidence="2" key="2">
    <citation type="submission" date="2020-06" db="EMBL/GenBank/DDBJ databases">
        <title>Helianthus annuus Genome sequencing and assembly Release 2.</title>
        <authorList>
            <person name="Gouzy J."/>
            <person name="Langlade N."/>
            <person name="Munos S."/>
        </authorList>
    </citation>
    <scope>NUCLEOTIDE SEQUENCE</scope>
    <source>
        <tissue evidence="2">Leaves</tissue>
    </source>
</reference>
<dbReference type="InterPro" id="IPR043502">
    <property type="entry name" value="DNA/RNA_pol_sf"/>
</dbReference>
<dbReference type="PROSITE" id="PS50878">
    <property type="entry name" value="RT_POL"/>
    <property type="match status" value="1"/>
</dbReference>
<dbReference type="SUPFAM" id="SSF56219">
    <property type="entry name" value="DNase I-like"/>
    <property type="match status" value="1"/>
</dbReference>
<dbReference type="GO" id="GO:0003964">
    <property type="term" value="F:RNA-directed DNA polymerase activity"/>
    <property type="evidence" value="ECO:0007669"/>
    <property type="project" value="UniProtKB-KW"/>
</dbReference>
<keyword evidence="2" id="KW-0548">Nucleotidyltransferase</keyword>
<gene>
    <name evidence="2" type="ORF">HanXRQr2_Chr15g0680911</name>
</gene>
<evidence type="ECO:0000313" key="3">
    <source>
        <dbReference type="Proteomes" id="UP000215914"/>
    </source>
</evidence>
<reference evidence="2" key="1">
    <citation type="journal article" date="2017" name="Nature">
        <title>The sunflower genome provides insights into oil metabolism, flowering and Asterid evolution.</title>
        <authorList>
            <person name="Badouin H."/>
            <person name="Gouzy J."/>
            <person name="Grassa C.J."/>
            <person name="Murat F."/>
            <person name="Staton S.E."/>
            <person name="Cottret L."/>
            <person name="Lelandais-Briere C."/>
            <person name="Owens G.L."/>
            <person name="Carrere S."/>
            <person name="Mayjonade B."/>
            <person name="Legrand L."/>
            <person name="Gill N."/>
            <person name="Kane N.C."/>
            <person name="Bowers J.E."/>
            <person name="Hubner S."/>
            <person name="Bellec A."/>
            <person name="Berard A."/>
            <person name="Berges H."/>
            <person name="Blanchet N."/>
            <person name="Boniface M.C."/>
            <person name="Brunel D."/>
            <person name="Catrice O."/>
            <person name="Chaidir N."/>
            <person name="Claudel C."/>
            <person name="Donnadieu C."/>
            <person name="Faraut T."/>
            <person name="Fievet G."/>
            <person name="Helmstetter N."/>
            <person name="King M."/>
            <person name="Knapp S.J."/>
            <person name="Lai Z."/>
            <person name="Le Paslier M.C."/>
            <person name="Lippi Y."/>
            <person name="Lorenzon L."/>
            <person name="Mandel J.R."/>
            <person name="Marage G."/>
            <person name="Marchand G."/>
            <person name="Marquand E."/>
            <person name="Bret-Mestries E."/>
            <person name="Morien E."/>
            <person name="Nambeesan S."/>
            <person name="Nguyen T."/>
            <person name="Pegot-Espagnet P."/>
            <person name="Pouilly N."/>
            <person name="Raftis F."/>
            <person name="Sallet E."/>
            <person name="Schiex T."/>
            <person name="Thomas J."/>
            <person name="Vandecasteele C."/>
            <person name="Vares D."/>
            <person name="Vear F."/>
            <person name="Vautrin S."/>
            <person name="Crespi M."/>
            <person name="Mangin B."/>
            <person name="Burke J.M."/>
            <person name="Salse J."/>
            <person name="Munos S."/>
            <person name="Vincourt P."/>
            <person name="Rieseberg L.H."/>
            <person name="Langlade N.B."/>
        </authorList>
    </citation>
    <scope>NUCLEOTIDE SEQUENCE</scope>
    <source>
        <tissue evidence="2">Leaves</tissue>
    </source>
</reference>
<dbReference type="PANTHER" id="PTHR33116">
    <property type="entry name" value="REVERSE TRANSCRIPTASE ZINC-BINDING DOMAIN-CONTAINING PROTEIN-RELATED-RELATED"/>
    <property type="match status" value="1"/>
</dbReference>
<dbReference type="AlphaFoldDB" id="A0A9K3DXW3"/>
<dbReference type="EC" id="2.7.7.49" evidence="2"/>
<dbReference type="SUPFAM" id="SSF56672">
    <property type="entry name" value="DNA/RNA polymerases"/>
    <property type="match status" value="1"/>
</dbReference>
<proteinExistence type="predicted"/>
<comment type="caution">
    <text evidence="2">The sequence shown here is derived from an EMBL/GenBank/DDBJ whole genome shotgun (WGS) entry which is preliminary data.</text>
</comment>
<dbReference type="InterPro" id="IPR026960">
    <property type="entry name" value="RVT-Znf"/>
</dbReference>
<evidence type="ECO:0000259" key="1">
    <source>
        <dbReference type="PROSITE" id="PS50878"/>
    </source>
</evidence>
<sequence length="1140" mass="130765">MFDCDNVIKNRYFLVVAGRLIHQNCRINLVNVYAPNDAVLRRELWSNLLQVRNSLQGIWVMMGDFNEVREPADRQNSEFVASQADAFNQFILAAALHEYNMGGGRFTYISDNGTKLSKLDRFLVCLGFLERWPNASVLALNRDISDHRPIILNTTPADFGHTPFRFYNSWLEINGFQEHVTQLCLAFSFSGPPDLRLAVKLRWLKNKIKDWLALEKQRTEGVYLAKKKLIGDLEHIAESRPLRQEELDTRTECIQFVLEMERLKQMDVRQKSRSRWALEGDENSSFFHSVVNSNLSNNRINGIYDNGGWISNPGEIKENFFDFFSKQFTEPWEVRPQLTCPNLVSISDGEAEHLIAPFSLIEIKDAVWDCDGDRAPGPDGFNFKFIKRFWEGFQNDFIALFNKFYADGTLNSCCTSSFLALIPKVKDPASPMDFRPISLIGVINKVISKVLVNRLKGIMGKIISEEQSAFLAGRNIMDGPLILNEIVSWLKVKKKVGMIFKVDINKAYDSLSWKFLDSIMEQMNFPARWRKWISTTLNTARASVLVNGSPTMEFECTRGLRQGDPLSPFLFVIAMEALTGVMKQATMVNLFKGIKCTNDGPVISHFLYADDVIFLGEWSTENASNLRRILRCFYLASGLKVNLAKSSVYGVGINQHEVQSMATFLGCKSGSFPFKHLGLVVGANMNLVKNWKPIIDLFKNRLAIWKAKQLSYGGRVTLLKSVLNALPTYFFSLYKAPNQVIDALDRLRRVFFWGGSEEKAKMNWVAWDNVIAPIEYGGLGFGSLKDANHAMLAKWWWRFKVENKGLWRRVIWAIHHNSRSWSAIPAKISMPGIWKQIVNIHHSLQQKGIDLFKAIRNVVGNGSNTLFWLDLWIGNTPFHIRFPTLFSLERLKMCYVSDRIIRVGGGLHTSWDWTRPFEQDQEIAEFSELTDLLISVSISENQDVLRWGLDTSAVFSVRSVKSVLKICNRLQPHYSFVWNKWVPKKVGFVAWRAEKERLPTRMALAQRNIQVNSDRCAICGDYAETSEHLFVSCHLAQTVWALITQWCKIPVFFAFGIKDILDLHLFVKSSTKKKKIIQAIVHVTFWSIWAARNKLIFDGSYPEVSKILEEVKVMSYLWVKNRSKDAAITLESWKRFDDFG</sequence>
<dbReference type="InterPro" id="IPR036691">
    <property type="entry name" value="Endo/exonu/phosph_ase_sf"/>
</dbReference>
<dbReference type="EMBL" id="MNCJ02000330">
    <property type="protein sequence ID" value="KAF5763499.1"/>
    <property type="molecule type" value="Genomic_DNA"/>
</dbReference>